<keyword evidence="5" id="KW-0539">Nucleus</keyword>
<protein>
    <recommendedName>
        <fullName evidence="9">AB hydrolase-1 domain-containing protein</fullName>
    </recommendedName>
</protein>
<dbReference type="InterPro" id="IPR029058">
    <property type="entry name" value="AB_hydrolase_fold"/>
</dbReference>
<evidence type="ECO:0000256" key="3">
    <source>
        <dbReference type="ARBA" id="ARBA00022989"/>
    </source>
</evidence>
<dbReference type="Gene3D" id="3.40.50.1820">
    <property type="entry name" value="alpha/beta hydrolase"/>
    <property type="match status" value="1"/>
</dbReference>
<evidence type="ECO:0000256" key="4">
    <source>
        <dbReference type="ARBA" id="ARBA00023136"/>
    </source>
</evidence>
<comment type="similarity">
    <text evidence="1">Belongs to the TMEM53 family.</text>
</comment>
<keyword evidence="4" id="KW-0472">Membrane</keyword>
<evidence type="ECO:0000313" key="8">
    <source>
        <dbReference type="Proteomes" id="UP000285060"/>
    </source>
</evidence>
<reference evidence="7 8" key="1">
    <citation type="submission" date="2018-08" db="EMBL/GenBank/DDBJ databases">
        <title>Aphanomyces genome sequencing and annotation.</title>
        <authorList>
            <person name="Minardi D."/>
            <person name="Oidtmann B."/>
            <person name="Van Der Giezen M."/>
            <person name="Studholme D.J."/>
        </authorList>
    </citation>
    <scope>NUCLEOTIDE SEQUENCE [LARGE SCALE GENOMIC DNA]</scope>
    <source>
        <strain evidence="7 8">NJM0002</strain>
    </source>
</reference>
<evidence type="ECO:0000256" key="1">
    <source>
        <dbReference type="ARBA" id="ARBA00007387"/>
    </source>
</evidence>
<comment type="subcellular location">
    <subcellularLocation>
        <location evidence="6">Nucleus outer membrane</location>
        <topology evidence="6">Single-pass membrane protein</topology>
    </subcellularLocation>
</comment>
<dbReference type="InterPro" id="IPR008547">
    <property type="entry name" value="DUF829_TMEM53"/>
</dbReference>
<evidence type="ECO:0000256" key="2">
    <source>
        <dbReference type="ARBA" id="ARBA00022692"/>
    </source>
</evidence>
<dbReference type="EMBL" id="QUSY01000141">
    <property type="protein sequence ID" value="RHY32371.1"/>
    <property type="molecule type" value="Genomic_DNA"/>
</dbReference>
<dbReference type="GO" id="GO:0005640">
    <property type="term" value="C:nuclear outer membrane"/>
    <property type="evidence" value="ECO:0007669"/>
    <property type="project" value="UniProtKB-SubCell"/>
</dbReference>
<proteinExistence type="inferred from homology"/>
<dbReference type="Pfam" id="PF05705">
    <property type="entry name" value="DUF829"/>
    <property type="match status" value="1"/>
</dbReference>
<comment type="caution">
    <text evidence="7">The sequence shown here is derived from an EMBL/GenBank/DDBJ whole genome shotgun (WGS) entry which is preliminary data.</text>
</comment>
<dbReference type="AlphaFoldDB" id="A0A3R6Z2C7"/>
<evidence type="ECO:0000256" key="6">
    <source>
        <dbReference type="ARBA" id="ARBA00034303"/>
    </source>
</evidence>
<gene>
    <name evidence="7" type="ORF">DYB32_003162</name>
</gene>
<dbReference type="PANTHER" id="PTHR12265">
    <property type="entry name" value="TRANSMEMBRANE PROTEIN 53"/>
    <property type="match status" value="1"/>
</dbReference>
<evidence type="ECO:0008006" key="9">
    <source>
        <dbReference type="Google" id="ProtNLM"/>
    </source>
</evidence>
<dbReference type="VEuPathDB" id="FungiDB:H310_03525"/>
<keyword evidence="8" id="KW-1185">Reference proteome</keyword>
<evidence type="ECO:0000256" key="5">
    <source>
        <dbReference type="ARBA" id="ARBA00023242"/>
    </source>
</evidence>
<accession>A0A3R6Z2C7</accession>
<sequence>MLMHFQRCDVSSTVPTKMVGKVPMVLVCGWMHAPSRGVTKYADLFQRLGYCTEVVESHVGHLFLPPAWIHTKSAARVAVECTSSSEELIIIPHMISGGGCISWYCMERHLRHRGVRFRVPAMIFDSSPNSGKGFAAFRDSPTKALHDLTSSMRSPFCRWMAQSVLVAGCAAVLLRWAGPLGPDPLQRNFTKLIVQDATIPKLFLYSSNDFIITAKEVEEAIATAAALGTPVDQVNFETSPHVGHLMDFPDTYKHKVAEFLKKWVP</sequence>
<keyword evidence="3" id="KW-1133">Transmembrane helix</keyword>
<organism evidence="7 8">
    <name type="scientific">Aphanomyces invadans</name>
    <dbReference type="NCBI Taxonomy" id="157072"/>
    <lineage>
        <taxon>Eukaryota</taxon>
        <taxon>Sar</taxon>
        <taxon>Stramenopiles</taxon>
        <taxon>Oomycota</taxon>
        <taxon>Saprolegniomycetes</taxon>
        <taxon>Saprolegniales</taxon>
        <taxon>Verrucalvaceae</taxon>
        <taxon>Aphanomyces</taxon>
    </lineage>
</organism>
<dbReference type="SUPFAM" id="SSF53474">
    <property type="entry name" value="alpha/beta-Hydrolases"/>
    <property type="match status" value="1"/>
</dbReference>
<evidence type="ECO:0000313" key="7">
    <source>
        <dbReference type="EMBL" id="RHY32371.1"/>
    </source>
</evidence>
<dbReference type="PANTHER" id="PTHR12265:SF30">
    <property type="entry name" value="TRANSMEMBRANE PROTEIN 53"/>
    <property type="match status" value="1"/>
</dbReference>
<dbReference type="Proteomes" id="UP000285060">
    <property type="component" value="Unassembled WGS sequence"/>
</dbReference>
<name>A0A3R6Z2C7_9STRA</name>
<keyword evidence="2" id="KW-0812">Transmembrane</keyword>